<dbReference type="STRING" id="1423739.FC85_GL001332"/>
<evidence type="ECO:0000313" key="2">
    <source>
        <dbReference type="EMBL" id="KRL64066.1"/>
    </source>
</evidence>
<feature type="transmembrane region" description="Helical" evidence="1">
    <location>
        <begin position="6"/>
        <end position="25"/>
    </location>
</feature>
<dbReference type="Proteomes" id="UP000052013">
    <property type="component" value="Unassembled WGS sequence"/>
</dbReference>
<dbReference type="InterPro" id="IPR023813">
    <property type="entry name" value="HsmA-like"/>
</dbReference>
<reference evidence="2 3" key="1">
    <citation type="journal article" date="2015" name="Genome Announc.">
        <title>Expanding the biotechnology potential of lactobacilli through comparative genomics of 213 strains and associated genera.</title>
        <authorList>
            <person name="Sun Z."/>
            <person name="Harris H.M."/>
            <person name="McCann A."/>
            <person name="Guo C."/>
            <person name="Argimon S."/>
            <person name="Zhang W."/>
            <person name="Yang X."/>
            <person name="Jeffery I.B."/>
            <person name="Cooney J.C."/>
            <person name="Kagawa T.F."/>
            <person name="Liu W."/>
            <person name="Song Y."/>
            <person name="Salvetti E."/>
            <person name="Wrobel A."/>
            <person name="Rasinkangas P."/>
            <person name="Parkhill J."/>
            <person name="Rea M.C."/>
            <person name="O'Sullivan O."/>
            <person name="Ritari J."/>
            <person name="Douillard F.P."/>
            <person name="Paul Ross R."/>
            <person name="Yang R."/>
            <person name="Briner A.E."/>
            <person name="Felis G.E."/>
            <person name="de Vos W.M."/>
            <person name="Barrangou R."/>
            <person name="Klaenhammer T.R."/>
            <person name="Caufield P.W."/>
            <person name="Cui Y."/>
            <person name="Zhang H."/>
            <person name="O'Toole P.W."/>
        </authorList>
    </citation>
    <scope>NUCLEOTIDE SEQUENCE [LARGE SCALE GENOMIC DNA]</scope>
    <source>
        <strain evidence="2 3">DSM 14421</strain>
    </source>
</reference>
<name>A0A0R1SBZ2_9LACO</name>
<dbReference type="NCBIfam" id="TIGR03987">
    <property type="entry name" value="HsmA family protein"/>
    <property type="match status" value="1"/>
</dbReference>
<keyword evidence="1" id="KW-1133">Transmembrane helix</keyword>
<organism evidence="2 3">
    <name type="scientific">Lentilactobacillus diolivorans DSM 14421</name>
    <dbReference type="NCBI Taxonomy" id="1423739"/>
    <lineage>
        <taxon>Bacteria</taxon>
        <taxon>Bacillati</taxon>
        <taxon>Bacillota</taxon>
        <taxon>Bacilli</taxon>
        <taxon>Lactobacillales</taxon>
        <taxon>Lactobacillaceae</taxon>
        <taxon>Lentilactobacillus</taxon>
    </lineage>
</organism>
<protein>
    <recommendedName>
        <fullName evidence="4">TIGR03987 family protein</fullName>
    </recommendedName>
</protein>
<dbReference type="RefSeq" id="WP_057865759.1">
    <property type="nucleotide sequence ID" value="NZ_AZEY01000098.1"/>
</dbReference>
<accession>A0A0R1SBZ2</accession>
<sequence length="128" mass="14241">MTIKLIFAIVTITLALVFYTIGVFSERHSGSLRIKHIVMFGLGLVFDTTGTTIMSAIAKNEVAASNFSLHQVTGMAAIILMAFHFLWAIYVLMKGTEKAKSRFHKFSLVVWLFWLIPYIVGMVIGIGV</sequence>
<comment type="caution">
    <text evidence="2">The sequence shown here is derived from an EMBL/GenBank/DDBJ whole genome shotgun (WGS) entry which is preliminary data.</text>
</comment>
<feature type="transmembrane region" description="Helical" evidence="1">
    <location>
        <begin position="37"/>
        <end position="57"/>
    </location>
</feature>
<dbReference type="EMBL" id="AZEY01000098">
    <property type="protein sequence ID" value="KRL64066.1"/>
    <property type="molecule type" value="Genomic_DNA"/>
</dbReference>
<keyword evidence="1" id="KW-0812">Transmembrane</keyword>
<keyword evidence="1" id="KW-0472">Membrane</keyword>
<evidence type="ECO:0000313" key="3">
    <source>
        <dbReference type="Proteomes" id="UP000052013"/>
    </source>
</evidence>
<gene>
    <name evidence="2" type="ORF">FC85_GL001332</name>
</gene>
<feature type="transmembrane region" description="Helical" evidence="1">
    <location>
        <begin position="105"/>
        <end position="126"/>
    </location>
</feature>
<dbReference type="PATRIC" id="fig|1423739.3.peg.1395"/>
<proteinExistence type="predicted"/>
<evidence type="ECO:0000256" key="1">
    <source>
        <dbReference type="SAM" id="Phobius"/>
    </source>
</evidence>
<feature type="transmembrane region" description="Helical" evidence="1">
    <location>
        <begin position="69"/>
        <end position="93"/>
    </location>
</feature>
<dbReference type="AlphaFoldDB" id="A0A0R1SBZ2"/>
<evidence type="ECO:0008006" key="4">
    <source>
        <dbReference type="Google" id="ProtNLM"/>
    </source>
</evidence>